<evidence type="ECO:0000313" key="12">
    <source>
        <dbReference type="Proteomes" id="UP000011064"/>
    </source>
</evidence>
<dbReference type="SUPFAM" id="SSF52540">
    <property type="entry name" value="P-loop containing nucleoside triphosphate hydrolases"/>
    <property type="match status" value="1"/>
</dbReference>
<dbReference type="VEuPathDB" id="FungiDB:GMDG_02573"/>
<name>L8G679_PSED2</name>
<keyword evidence="3" id="KW-0963">Cytoplasm</keyword>
<dbReference type="Proteomes" id="UP000011064">
    <property type="component" value="Unassembled WGS sequence"/>
</dbReference>
<dbReference type="GO" id="GO:0005737">
    <property type="term" value="C:cytoplasm"/>
    <property type="evidence" value="ECO:0007669"/>
    <property type="project" value="UniProtKB-SubCell"/>
</dbReference>
<dbReference type="InterPro" id="IPR027417">
    <property type="entry name" value="P-loop_NTPase"/>
</dbReference>
<evidence type="ECO:0008006" key="13">
    <source>
        <dbReference type="Google" id="ProtNLM"/>
    </source>
</evidence>
<gene>
    <name evidence="11" type="ORF">GMDG_02573</name>
</gene>
<keyword evidence="8" id="KW-0539">Nucleus</keyword>
<accession>L8G679</accession>
<comment type="subcellular location">
    <subcellularLocation>
        <location evidence="2">Cytoplasm</location>
    </subcellularLocation>
    <subcellularLocation>
        <location evidence="1">Nucleus</location>
    </subcellularLocation>
</comment>
<dbReference type="STRING" id="658429.L8G679"/>
<feature type="region of interest" description="Disordered" evidence="10">
    <location>
        <begin position="1"/>
        <end position="22"/>
    </location>
</feature>
<dbReference type="GO" id="GO:0016301">
    <property type="term" value="F:kinase activity"/>
    <property type="evidence" value="ECO:0007669"/>
    <property type="project" value="UniProtKB-KW"/>
</dbReference>
<keyword evidence="7" id="KW-0067">ATP-binding</keyword>
<dbReference type="AlphaFoldDB" id="L8G679"/>
<evidence type="ECO:0000256" key="8">
    <source>
        <dbReference type="ARBA" id="ARBA00023242"/>
    </source>
</evidence>
<organism evidence="11 12">
    <name type="scientific">Pseudogymnoascus destructans (strain ATCC MYA-4855 / 20631-21)</name>
    <name type="common">Bat white-nose syndrome fungus</name>
    <name type="synonym">Geomyces destructans</name>
    <dbReference type="NCBI Taxonomy" id="658429"/>
    <lineage>
        <taxon>Eukaryota</taxon>
        <taxon>Fungi</taxon>
        <taxon>Dikarya</taxon>
        <taxon>Ascomycota</taxon>
        <taxon>Pezizomycotina</taxon>
        <taxon>Leotiomycetes</taxon>
        <taxon>Thelebolales</taxon>
        <taxon>Thelebolaceae</taxon>
        <taxon>Pseudogymnoascus</taxon>
    </lineage>
</organism>
<dbReference type="EMBL" id="GL573205">
    <property type="protein sequence ID" value="ELR07481.1"/>
    <property type="molecule type" value="Genomic_DNA"/>
</dbReference>
<evidence type="ECO:0000256" key="3">
    <source>
        <dbReference type="ARBA" id="ARBA00022490"/>
    </source>
</evidence>
<evidence type="ECO:0000256" key="6">
    <source>
        <dbReference type="ARBA" id="ARBA00022777"/>
    </source>
</evidence>
<proteinExistence type="inferred from homology"/>
<dbReference type="FunFam" id="3.40.50.300:FF:001691">
    <property type="entry name" value="Probable ATP-dependent kinase TDA10"/>
    <property type="match status" value="1"/>
</dbReference>
<sequence>MELTTSLRHWQPPRSISNPNSNTTLINDNMAEIIDDKSSHCIPFILARHAIHAASSPATPFFIGINGVQGVGKSTLVSLLLSTLHNDCNLVTEIISLDDLYLTHADQVALAEANPSNPLIQHRGEPGTHDIPLARSLFTSLRNQTETSIPRYDKSAFNGQGDRTPPPLRVNEKSKRKLQVIILEGWSVGFRALPDSEVVAKREASRSNPDSTLWKNRLEDLLFVNDKLREYDVMTDMLDAFIHLDASETAFVYAWRREQEEALRKVRGVENAMTDEQVVKFVDGYHPAYELFTEELRRGVFKGDEGKKGSQLRLIVGRDRRVQEVQQI</sequence>
<evidence type="ECO:0000256" key="4">
    <source>
        <dbReference type="ARBA" id="ARBA00022679"/>
    </source>
</evidence>
<evidence type="ECO:0000256" key="9">
    <source>
        <dbReference type="ARBA" id="ARBA00061312"/>
    </source>
</evidence>
<comment type="similarity">
    <text evidence="9">Belongs to the GLYK kinase family.</text>
</comment>
<dbReference type="Gene3D" id="3.40.50.300">
    <property type="entry name" value="P-loop containing nucleotide triphosphate hydrolases"/>
    <property type="match status" value="1"/>
</dbReference>
<reference evidence="12" key="1">
    <citation type="submission" date="2010-09" db="EMBL/GenBank/DDBJ databases">
        <title>The genome sequence of Geomyces destructans 20631-21.</title>
        <authorList>
            <consortium name="The Broad Institute Genome Sequencing Platform"/>
            <person name="Cuomo C.A."/>
            <person name="Blehert D.S."/>
            <person name="Lorch J.M."/>
            <person name="Young S.K."/>
            <person name="Zeng Q."/>
            <person name="Gargeya S."/>
            <person name="Fitzgerald M."/>
            <person name="Haas B."/>
            <person name="Abouelleil A."/>
            <person name="Alvarado L."/>
            <person name="Arachchi H.M."/>
            <person name="Berlin A."/>
            <person name="Brown A."/>
            <person name="Chapman S.B."/>
            <person name="Chen Z."/>
            <person name="Dunbar C."/>
            <person name="Freedman E."/>
            <person name="Gearin G."/>
            <person name="Gellesch M."/>
            <person name="Goldberg J."/>
            <person name="Griggs A."/>
            <person name="Gujja S."/>
            <person name="Heiman D."/>
            <person name="Howarth C."/>
            <person name="Larson L."/>
            <person name="Lui A."/>
            <person name="MacDonald P.J.P."/>
            <person name="Montmayeur A."/>
            <person name="Murphy C."/>
            <person name="Neiman D."/>
            <person name="Pearson M."/>
            <person name="Priest M."/>
            <person name="Roberts A."/>
            <person name="Saif S."/>
            <person name="Shea T."/>
            <person name="Shenoy N."/>
            <person name="Sisk P."/>
            <person name="Stolte C."/>
            <person name="Sykes S."/>
            <person name="Wortman J."/>
            <person name="Nusbaum C."/>
            <person name="Birren B."/>
        </authorList>
    </citation>
    <scope>NUCLEOTIDE SEQUENCE [LARGE SCALE GENOMIC DNA]</scope>
    <source>
        <strain evidence="12">ATCC MYA-4855 / 20631-21</strain>
    </source>
</reference>
<keyword evidence="4" id="KW-0808">Transferase</keyword>
<dbReference type="OrthoDB" id="347435at2759"/>
<evidence type="ECO:0000256" key="7">
    <source>
        <dbReference type="ARBA" id="ARBA00022840"/>
    </source>
</evidence>
<evidence type="ECO:0000256" key="5">
    <source>
        <dbReference type="ARBA" id="ARBA00022741"/>
    </source>
</evidence>
<dbReference type="GO" id="GO:0005524">
    <property type="term" value="F:ATP binding"/>
    <property type="evidence" value="ECO:0007669"/>
    <property type="project" value="UniProtKB-KW"/>
</dbReference>
<keyword evidence="12" id="KW-1185">Reference proteome</keyword>
<dbReference type="GO" id="GO:0005634">
    <property type="term" value="C:nucleus"/>
    <property type="evidence" value="ECO:0007669"/>
    <property type="project" value="UniProtKB-SubCell"/>
</dbReference>
<dbReference type="HOGENOM" id="CLU_056986_0_0_1"/>
<evidence type="ECO:0000256" key="10">
    <source>
        <dbReference type="SAM" id="MobiDB-lite"/>
    </source>
</evidence>
<evidence type="ECO:0000256" key="1">
    <source>
        <dbReference type="ARBA" id="ARBA00004123"/>
    </source>
</evidence>
<protein>
    <recommendedName>
        <fullName evidence="13">SRP54-type proteins GTP-binding domain-containing protein</fullName>
    </recommendedName>
</protein>
<dbReference type="InParanoid" id="L8G679"/>
<keyword evidence="6" id="KW-0418">Kinase</keyword>
<keyword evidence="5" id="KW-0547">Nucleotide-binding</keyword>
<dbReference type="PANTHER" id="PTHR10285">
    <property type="entry name" value="URIDINE KINASE"/>
    <property type="match status" value="1"/>
</dbReference>
<evidence type="ECO:0000256" key="2">
    <source>
        <dbReference type="ARBA" id="ARBA00004496"/>
    </source>
</evidence>
<evidence type="ECO:0000313" key="11">
    <source>
        <dbReference type="EMBL" id="ELR07481.1"/>
    </source>
</evidence>
<dbReference type="FunCoup" id="L8G679">
    <property type="interactions" value="310"/>
</dbReference>